<dbReference type="PROSITE" id="PS50995">
    <property type="entry name" value="HTH_MARR_2"/>
    <property type="match status" value="1"/>
</dbReference>
<dbReference type="FunFam" id="1.10.10.10:FF:000163">
    <property type="entry name" value="MarR family transcriptional regulator"/>
    <property type="match status" value="1"/>
</dbReference>
<dbReference type="InterPro" id="IPR036390">
    <property type="entry name" value="WH_DNA-bd_sf"/>
</dbReference>
<comment type="caution">
    <text evidence="7">The sequence shown here is derived from an EMBL/GenBank/DDBJ whole genome shotgun (WGS) entry which is preliminary data.</text>
</comment>
<dbReference type="InterPro" id="IPR011991">
    <property type="entry name" value="ArsR-like_HTH"/>
</dbReference>
<evidence type="ECO:0000256" key="2">
    <source>
        <dbReference type="ARBA" id="ARBA00022490"/>
    </source>
</evidence>
<evidence type="ECO:0000256" key="3">
    <source>
        <dbReference type="ARBA" id="ARBA00023015"/>
    </source>
</evidence>
<reference evidence="7 8" key="1">
    <citation type="submission" date="2020-07" db="EMBL/GenBank/DDBJ databases">
        <title>Sequencing the genomes of 1000 actinobacteria strains.</title>
        <authorList>
            <person name="Klenk H.-P."/>
        </authorList>
    </citation>
    <scope>NUCLEOTIDE SEQUENCE [LARGE SCALE GENOMIC DNA]</scope>
    <source>
        <strain evidence="7 8">DSM 44442</strain>
    </source>
</reference>
<evidence type="ECO:0000256" key="4">
    <source>
        <dbReference type="ARBA" id="ARBA00023125"/>
    </source>
</evidence>
<dbReference type="AlphaFoldDB" id="A0A7Z0ETK1"/>
<dbReference type="InterPro" id="IPR055166">
    <property type="entry name" value="Transc_reg_Sar_Rot_HTH"/>
</dbReference>
<proteinExistence type="predicted"/>
<keyword evidence="5" id="KW-0804">Transcription</keyword>
<dbReference type="EMBL" id="JACCFS010000001">
    <property type="protein sequence ID" value="NYJ38045.1"/>
    <property type="molecule type" value="Genomic_DNA"/>
</dbReference>
<keyword evidence="4 7" id="KW-0238">DNA-binding</keyword>
<dbReference type="CDD" id="cd00090">
    <property type="entry name" value="HTH_ARSR"/>
    <property type="match status" value="1"/>
</dbReference>
<dbReference type="Proteomes" id="UP000572051">
    <property type="component" value="Unassembled WGS sequence"/>
</dbReference>
<name>A0A7Z0ETK1_9ACTN</name>
<dbReference type="PANTHER" id="PTHR33164">
    <property type="entry name" value="TRANSCRIPTIONAL REGULATOR, MARR FAMILY"/>
    <property type="match status" value="1"/>
</dbReference>
<keyword evidence="2" id="KW-0963">Cytoplasm</keyword>
<dbReference type="InterPro" id="IPR000835">
    <property type="entry name" value="HTH_MarR-typ"/>
</dbReference>
<accession>A0A7Z0ETK1</accession>
<sequence>MLVASCVFEGPTDDAGRDTVADTDEGDPLALDNQLCFSLYAASRALTGLYRELLHDLGLTYPQYLVMLVLWERDGLTVKDLSHALHLDSGTLSPLLRRMEQAGLLTRERDSDDERVVRVSATEAGHALSERAQDIPDRLLCTADLSPGRAGELRRALDEITRSVESAGRRHTG</sequence>
<dbReference type="GO" id="GO:0003677">
    <property type="term" value="F:DNA binding"/>
    <property type="evidence" value="ECO:0007669"/>
    <property type="project" value="UniProtKB-KW"/>
</dbReference>
<dbReference type="InterPro" id="IPR036388">
    <property type="entry name" value="WH-like_DNA-bd_sf"/>
</dbReference>
<dbReference type="GO" id="GO:0005737">
    <property type="term" value="C:cytoplasm"/>
    <property type="evidence" value="ECO:0007669"/>
    <property type="project" value="UniProtKB-SubCell"/>
</dbReference>
<dbReference type="Pfam" id="PF22381">
    <property type="entry name" value="Staph_reg_Sar_Rot"/>
    <property type="match status" value="1"/>
</dbReference>
<dbReference type="SMART" id="SM00347">
    <property type="entry name" value="HTH_MARR"/>
    <property type="match status" value="1"/>
</dbReference>
<dbReference type="PRINTS" id="PR00598">
    <property type="entry name" value="HTHMARR"/>
</dbReference>
<evidence type="ECO:0000259" key="6">
    <source>
        <dbReference type="PROSITE" id="PS50995"/>
    </source>
</evidence>
<dbReference type="GO" id="GO:0003700">
    <property type="term" value="F:DNA-binding transcription factor activity"/>
    <property type="evidence" value="ECO:0007669"/>
    <property type="project" value="InterPro"/>
</dbReference>
<evidence type="ECO:0000313" key="8">
    <source>
        <dbReference type="Proteomes" id="UP000572051"/>
    </source>
</evidence>
<dbReference type="InterPro" id="IPR039422">
    <property type="entry name" value="MarR/SlyA-like"/>
</dbReference>
<evidence type="ECO:0000313" key="7">
    <source>
        <dbReference type="EMBL" id="NYJ38045.1"/>
    </source>
</evidence>
<comment type="subcellular location">
    <subcellularLocation>
        <location evidence="1">Cytoplasm</location>
    </subcellularLocation>
</comment>
<dbReference type="GO" id="GO:0006950">
    <property type="term" value="P:response to stress"/>
    <property type="evidence" value="ECO:0007669"/>
    <property type="project" value="TreeGrafter"/>
</dbReference>
<evidence type="ECO:0000256" key="5">
    <source>
        <dbReference type="ARBA" id="ARBA00023163"/>
    </source>
</evidence>
<organism evidence="7 8">
    <name type="scientific">Nocardiopsis aegyptia</name>
    <dbReference type="NCBI Taxonomy" id="220378"/>
    <lineage>
        <taxon>Bacteria</taxon>
        <taxon>Bacillati</taxon>
        <taxon>Actinomycetota</taxon>
        <taxon>Actinomycetes</taxon>
        <taxon>Streptosporangiales</taxon>
        <taxon>Nocardiopsidaceae</taxon>
        <taxon>Nocardiopsis</taxon>
    </lineage>
</organism>
<evidence type="ECO:0000256" key="1">
    <source>
        <dbReference type="ARBA" id="ARBA00004496"/>
    </source>
</evidence>
<feature type="domain" description="HTH marR-type" evidence="6">
    <location>
        <begin position="32"/>
        <end position="162"/>
    </location>
</feature>
<keyword evidence="8" id="KW-1185">Reference proteome</keyword>
<protein>
    <submittedName>
        <fullName evidence="7">DNA-binding MarR family transcriptional regulator</fullName>
    </submittedName>
</protein>
<dbReference type="PANTHER" id="PTHR33164:SF5">
    <property type="entry name" value="ORGANIC HYDROPEROXIDE RESISTANCE TRANSCRIPTIONAL REGULATOR"/>
    <property type="match status" value="1"/>
</dbReference>
<dbReference type="SUPFAM" id="SSF46785">
    <property type="entry name" value="Winged helix' DNA-binding domain"/>
    <property type="match status" value="1"/>
</dbReference>
<gene>
    <name evidence="7" type="ORF">HNR10_005926</name>
</gene>
<keyword evidence="3" id="KW-0805">Transcription regulation</keyword>
<dbReference type="Gene3D" id="1.10.10.10">
    <property type="entry name" value="Winged helix-like DNA-binding domain superfamily/Winged helix DNA-binding domain"/>
    <property type="match status" value="1"/>
</dbReference>